<dbReference type="PROSITE" id="PS50110">
    <property type="entry name" value="RESPONSE_REGULATORY"/>
    <property type="match status" value="1"/>
</dbReference>
<evidence type="ECO:0000256" key="4">
    <source>
        <dbReference type="PROSITE-ProRule" id="PRU00169"/>
    </source>
</evidence>
<dbReference type="OrthoDB" id="1839448at2"/>
<evidence type="ECO:0000259" key="5">
    <source>
        <dbReference type="PROSITE" id="PS50110"/>
    </source>
</evidence>
<evidence type="ECO:0000313" key="6">
    <source>
        <dbReference type="EMBL" id="SDI43747.1"/>
    </source>
</evidence>
<evidence type="ECO:0000256" key="2">
    <source>
        <dbReference type="ARBA" id="ARBA00022553"/>
    </source>
</evidence>
<evidence type="ECO:0000256" key="3">
    <source>
        <dbReference type="ARBA" id="ARBA00024867"/>
    </source>
</evidence>
<keyword evidence="2 4" id="KW-0597">Phosphoprotein</keyword>
<dbReference type="GO" id="GO:0000160">
    <property type="term" value="P:phosphorelay signal transduction system"/>
    <property type="evidence" value="ECO:0007669"/>
    <property type="project" value="InterPro"/>
</dbReference>
<name>A0A1G8KJX0_9FIRM</name>
<dbReference type="Gene3D" id="3.40.50.2300">
    <property type="match status" value="1"/>
</dbReference>
<proteinExistence type="predicted"/>
<accession>A0A1G8KJX0</accession>
<feature type="domain" description="Response regulatory" evidence="5">
    <location>
        <begin position="3"/>
        <end position="124"/>
    </location>
</feature>
<dbReference type="InterPro" id="IPR050595">
    <property type="entry name" value="Bact_response_regulator"/>
</dbReference>
<reference evidence="7" key="1">
    <citation type="submission" date="2016-10" db="EMBL/GenBank/DDBJ databases">
        <authorList>
            <person name="Varghese N."/>
            <person name="Submissions S."/>
        </authorList>
    </citation>
    <scope>NUCLEOTIDE SEQUENCE [LARGE SCALE GENOMIC DNA]</scope>
    <source>
        <strain evidence="7">DSM 8344</strain>
    </source>
</reference>
<dbReference type="PANTHER" id="PTHR44591:SF3">
    <property type="entry name" value="RESPONSE REGULATORY DOMAIN-CONTAINING PROTEIN"/>
    <property type="match status" value="1"/>
</dbReference>
<dbReference type="InterPro" id="IPR001789">
    <property type="entry name" value="Sig_transdc_resp-reg_receiver"/>
</dbReference>
<feature type="modified residue" description="4-aspartylphosphate" evidence="4">
    <location>
        <position position="60"/>
    </location>
</feature>
<dbReference type="STRING" id="1121419.SAMN05443529_1396"/>
<dbReference type="RefSeq" id="WP_092335635.1">
    <property type="nucleotide sequence ID" value="NZ_FNCP01000039.1"/>
</dbReference>
<sequence length="136" mass="15566">MLTIGICDDRPLSRELLEAFIHLYEEEKDLLFDIHQFGSGEELLEEVNQHGMIFDLLFLDNSMKKLTGLETAKQIRQSASMSVCSIVFVTSADDHDQFRQIQPLQVVCKPGTKEIMAVILERVLVGVSQNRHQCRF</sequence>
<dbReference type="InterPro" id="IPR011006">
    <property type="entry name" value="CheY-like_superfamily"/>
</dbReference>
<keyword evidence="7" id="KW-1185">Reference proteome</keyword>
<dbReference type="AlphaFoldDB" id="A0A1G8KJX0"/>
<dbReference type="SUPFAM" id="SSF52172">
    <property type="entry name" value="CheY-like"/>
    <property type="match status" value="1"/>
</dbReference>
<gene>
    <name evidence="6" type="ORF">SAMN05443529_1396</name>
</gene>
<dbReference type="SMART" id="SM00448">
    <property type="entry name" value="REC"/>
    <property type="match status" value="1"/>
</dbReference>
<protein>
    <recommendedName>
        <fullName evidence="1">Stage 0 sporulation protein A homolog</fullName>
    </recommendedName>
</protein>
<evidence type="ECO:0000313" key="7">
    <source>
        <dbReference type="Proteomes" id="UP000198656"/>
    </source>
</evidence>
<dbReference type="Pfam" id="PF00072">
    <property type="entry name" value="Response_reg"/>
    <property type="match status" value="1"/>
</dbReference>
<dbReference type="Proteomes" id="UP000198656">
    <property type="component" value="Unassembled WGS sequence"/>
</dbReference>
<organism evidence="6 7">
    <name type="scientific">Desulfosporosinus hippei DSM 8344</name>
    <dbReference type="NCBI Taxonomy" id="1121419"/>
    <lineage>
        <taxon>Bacteria</taxon>
        <taxon>Bacillati</taxon>
        <taxon>Bacillota</taxon>
        <taxon>Clostridia</taxon>
        <taxon>Eubacteriales</taxon>
        <taxon>Desulfitobacteriaceae</taxon>
        <taxon>Desulfosporosinus</taxon>
    </lineage>
</organism>
<dbReference type="PANTHER" id="PTHR44591">
    <property type="entry name" value="STRESS RESPONSE REGULATOR PROTEIN 1"/>
    <property type="match status" value="1"/>
</dbReference>
<comment type="function">
    <text evidence="3">May play the central regulatory role in sporulation. It may be an element of the effector pathway responsible for the activation of sporulation genes in response to nutritional stress. Spo0A may act in concert with spo0H (a sigma factor) to control the expression of some genes that are critical to the sporulation process.</text>
</comment>
<evidence type="ECO:0000256" key="1">
    <source>
        <dbReference type="ARBA" id="ARBA00018672"/>
    </source>
</evidence>
<dbReference type="EMBL" id="FNCP01000039">
    <property type="protein sequence ID" value="SDI43747.1"/>
    <property type="molecule type" value="Genomic_DNA"/>
</dbReference>